<dbReference type="PANTHER" id="PTHR11006:SF4">
    <property type="entry name" value="PROTEIN ARGININE N-METHYLTRANSFERASE 7"/>
    <property type="match status" value="1"/>
</dbReference>
<dbReference type="FunFam" id="3.40.50.150:FF:000070">
    <property type="entry name" value="Protein arginine N-methyltransferase 7"/>
    <property type="match status" value="2"/>
</dbReference>
<dbReference type="GO" id="GO:0016274">
    <property type="term" value="F:protein-arginine N-methyltransferase activity"/>
    <property type="evidence" value="ECO:0007669"/>
    <property type="project" value="InterPro"/>
</dbReference>
<accession>A0A9N9XI54</accession>
<dbReference type="OrthoDB" id="412876at2759"/>
<evidence type="ECO:0000256" key="2">
    <source>
        <dbReference type="ARBA" id="ARBA00022603"/>
    </source>
</evidence>
<keyword evidence="2 6" id="KW-0489">Methyltransferase</keyword>
<keyword evidence="3 6" id="KW-0808">Transferase</keyword>
<dbReference type="GO" id="GO:0032259">
    <property type="term" value="P:methylation"/>
    <property type="evidence" value="ECO:0007669"/>
    <property type="project" value="UniProtKB-KW"/>
</dbReference>
<dbReference type="GO" id="GO:0042054">
    <property type="term" value="F:histone methyltransferase activity"/>
    <property type="evidence" value="ECO:0007669"/>
    <property type="project" value="TreeGrafter"/>
</dbReference>
<dbReference type="InterPro" id="IPR055135">
    <property type="entry name" value="PRMT_dom"/>
</dbReference>
<proteinExistence type="predicted"/>
<dbReference type="PROSITE" id="PS51678">
    <property type="entry name" value="SAM_MT_PRMT"/>
    <property type="match status" value="3"/>
</dbReference>
<evidence type="ECO:0000256" key="4">
    <source>
        <dbReference type="ARBA" id="ARBA00022691"/>
    </source>
</evidence>
<evidence type="ECO:0000256" key="3">
    <source>
        <dbReference type="ARBA" id="ARBA00022679"/>
    </source>
</evidence>
<dbReference type="Gene3D" id="3.40.50.150">
    <property type="entry name" value="Vaccinia Virus protein VP39"/>
    <property type="match status" value="3"/>
</dbReference>
<keyword evidence="5" id="KW-0677">Repeat</keyword>
<dbReference type="InterPro" id="IPR025799">
    <property type="entry name" value="Arg_MeTrfase"/>
</dbReference>
<evidence type="ECO:0000256" key="5">
    <source>
        <dbReference type="ARBA" id="ARBA00022737"/>
    </source>
</evidence>
<reference evidence="8" key="1">
    <citation type="submission" date="2022-01" db="EMBL/GenBank/DDBJ databases">
        <authorList>
            <person name="King R."/>
        </authorList>
    </citation>
    <scope>NUCLEOTIDE SEQUENCE</scope>
</reference>
<evidence type="ECO:0000256" key="1">
    <source>
        <dbReference type="ARBA" id="ARBA00018773"/>
    </source>
</evidence>
<sequence>MIYRQLFYIHRNIFKNWPKMSTFAQKLNPITGTIDWVVQDANYDYHQEIARAAFADMLHDTERNQKYEQALKIAIDKVHSNGKKANVLDIGTGTGLLSMMAVRNGADSVTACEAFKPMGECAKQVITQNGYADRIKVIPKISFDVTVGEKEDMEKRCNILVTEVFDTELIGEGALSIFLHAVENLCEPDSIIIPQSANLYVQVVESPVAQNWNRIKDVFNDEGKLLVKVPEAIKKCAGSSAVHDIQLSQFPRTSFNTIISPTPICTFNWSSSLPFKRLHSVETRIERDGKAQVVFMWWDLQMDCEERILLSCAPVWAHPEGKMKSVEEIPWRDHWMQGVYYLPQEIDVKKDEKYIVHCGVDEYSLCFKMESVKSSVITSTLEPPVCNCGLHISFSRTRIGQMNDSRRIKKYLALFEEHLDKDSSVLVLGDSFYSALAAAKLGVKKMYFLESNKISRGILLDYINANDIENVKIIESLDELKTTDLSYVNVVLAEPYFTSSILPWDNLRVLYLFRQIRDQLSRDVLIFPKTAVIKAVPVHFKDLYKIRSPLDTCEGFTMDAFDKLIEFNMFNVLGKLLVKVPEAIKKCAGFSAVHDIQLSQFPRTSFNTIISPTPICTFNWSSSLPFKRLHSVESRIERDGKAQVVFMWWDLQMDCEERILLSCAPVWAHPEGKMKSVEEIPWRDHWMQGVYYLPQEIDVKKDENYIVHCGVDEYSLCFKMESVKSSVITSTLEPPVCNCGLHISFSRTRIGQMNDSRRIKKYLALFEEHLDKDSSVLVLGDSFYSALAAAKLGVKKMYFLESNKISRGILLDYINANDIENVKIIESLDELKTTDLSYVNVVLAEPYFTSSILPWDNLRVLYLFRQIRDQLSRDVLIFPKRAVIKAVPVHFKDLYKIRSPLDTCEGFKMDAFDKLIERSSKVDDIVEAQPLWEYPGVALSEVQELLLISLIDTTEKAECNGSFNIKSDLVCNGIALWIDWYLTDSTKSTITTGPISPVIIGEKIDWDMHTRQGVTLFPGKLVTQIDYSFSINFKEGNIIFKCN</sequence>
<dbReference type="EMBL" id="OU898284">
    <property type="protein sequence ID" value="CAG9840416.1"/>
    <property type="molecule type" value="Genomic_DNA"/>
</dbReference>
<dbReference type="Pfam" id="PF22528">
    <property type="entry name" value="PRMT_C"/>
    <property type="match status" value="2"/>
</dbReference>
<dbReference type="PANTHER" id="PTHR11006">
    <property type="entry name" value="PROTEIN ARGININE N-METHYLTRANSFERASE"/>
    <property type="match status" value="1"/>
</dbReference>
<dbReference type="SUPFAM" id="SSF53335">
    <property type="entry name" value="S-adenosyl-L-methionine-dependent methyltransferases"/>
    <property type="match status" value="3"/>
</dbReference>
<keyword evidence="9" id="KW-1185">Reference proteome</keyword>
<feature type="domain" description="Protein arginine N-methyltransferase" evidence="7">
    <location>
        <begin position="531"/>
        <end position="704"/>
    </location>
</feature>
<dbReference type="Pfam" id="PF06325">
    <property type="entry name" value="PrmA"/>
    <property type="match status" value="1"/>
</dbReference>
<gene>
    <name evidence="8" type="ORF">DIABBA_LOCUS13059</name>
</gene>
<evidence type="ECO:0000313" key="9">
    <source>
        <dbReference type="Proteomes" id="UP001153709"/>
    </source>
</evidence>
<dbReference type="AlphaFoldDB" id="A0A9N9XI54"/>
<dbReference type="Proteomes" id="UP001153709">
    <property type="component" value="Chromosome 9"/>
</dbReference>
<keyword evidence="4 6" id="KW-0949">S-adenosyl-L-methionine</keyword>
<evidence type="ECO:0000259" key="7">
    <source>
        <dbReference type="Pfam" id="PF22528"/>
    </source>
</evidence>
<dbReference type="CDD" id="cd02440">
    <property type="entry name" value="AdoMet_MTases"/>
    <property type="match status" value="1"/>
</dbReference>
<dbReference type="InterPro" id="IPR029063">
    <property type="entry name" value="SAM-dependent_MTases_sf"/>
</dbReference>
<evidence type="ECO:0000313" key="8">
    <source>
        <dbReference type="EMBL" id="CAG9840416.1"/>
    </source>
</evidence>
<name>A0A9N9XI54_DIABA</name>
<organism evidence="8 9">
    <name type="scientific">Diabrotica balteata</name>
    <name type="common">Banded cucumber beetle</name>
    <dbReference type="NCBI Taxonomy" id="107213"/>
    <lineage>
        <taxon>Eukaryota</taxon>
        <taxon>Metazoa</taxon>
        <taxon>Ecdysozoa</taxon>
        <taxon>Arthropoda</taxon>
        <taxon>Hexapoda</taxon>
        <taxon>Insecta</taxon>
        <taxon>Pterygota</taxon>
        <taxon>Neoptera</taxon>
        <taxon>Endopterygota</taxon>
        <taxon>Coleoptera</taxon>
        <taxon>Polyphaga</taxon>
        <taxon>Cucujiformia</taxon>
        <taxon>Chrysomeloidea</taxon>
        <taxon>Chrysomelidae</taxon>
        <taxon>Galerucinae</taxon>
        <taxon>Diabroticina</taxon>
        <taxon>Diabroticites</taxon>
        <taxon>Diabrotica</taxon>
    </lineage>
</organism>
<evidence type="ECO:0000256" key="6">
    <source>
        <dbReference type="PROSITE-ProRule" id="PRU01015"/>
    </source>
</evidence>
<feature type="domain" description="Protein arginine N-methyltransferase" evidence="7">
    <location>
        <begin position="196"/>
        <end position="353"/>
    </location>
</feature>
<protein>
    <recommendedName>
        <fullName evidence="1">Protein arginine N-methyltransferase 7</fullName>
    </recommendedName>
</protein>
<dbReference type="FunFam" id="3.40.50.150:FF:000071">
    <property type="entry name" value="Protein arginine N-methyltransferase 7"/>
    <property type="match status" value="1"/>
</dbReference>
<dbReference type="Gene3D" id="2.70.160.11">
    <property type="entry name" value="Hnrnp arginine n-methyltransferase1"/>
    <property type="match status" value="3"/>
</dbReference>